<keyword evidence="1" id="KW-0378">Hydrolase</keyword>
<keyword evidence="2" id="KW-1185">Reference proteome</keyword>
<keyword evidence="1" id="KW-0540">Nuclease</keyword>
<gene>
    <name evidence="1" type="primary">155</name>
    <name evidence="1" type="ORF">SEA_FINCH_155</name>
</gene>
<keyword evidence="1" id="KW-0255">Endonuclease</keyword>
<dbReference type="KEGG" id="vg:64766408"/>
<reference evidence="2" key="1">
    <citation type="submission" date="2018-02" db="EMBL/GenBank/DDBJ databases">
        <authorList>
            <person name="Cohen D.B."/>
            <person name="Kent A.D."/>
        </authorList>
    </citation>
    <scope>NUCLEOTIDE SEQUENCE [LARGE SCALE GENOMIC DNA]</scope>
</reference>
<dbReference type="EMBL" id="MG962366">
    <property type="protein sequence ID" value="AVO25084.1"/>
    <property type="molecule type" value="Genomic_DNA"/>
</dbReference>
<name>A0A2P1JXR5_9CAUD</name>
<proteinExistence type="predicted"/>
<dbReference type="Proteomes" id="UP000241290">
    <property type="component" value="Genome"/>
</dbReference>
<organism evidence="1 2">
    <name type="scientific">Rhodococcus phage Finch</name>
    <dbReference type="NCBI Taxonomy" id="2094144"/>
    <lineage>
        <taxon>Viruses</taxon>
        <taxon>Duplodnaviria</taxon>
        <taxon>Heunggongvirae</taxon>
        <taxon>Uroviricota</taxon>
        <taxon>Caudoviricetes</taxon>
        <taxon>Finchvirus</taxon>
        <taxon>Finchvirus finch</taxon>
    </lineage>
</organism>
<evidence type="ECO:0000313" key="2">
    <source>
        <dbReference type="Proteomes" id="UP000241290"/>
    </source>
</evidence>
<sequence length="155" mass="18177">MAWSYVNQPAEQRFRDKLWVTESGCWRWTGAQDDGAPFFHADKRKVVASRWAFNRYRSTGAVTRYLTNVCGTPLCVNPWHFQPVVRKRPRRTRTHCARRHPLLPSNLAESWVKGQAPACVECRRWVDWKRRAANSPTPIEPYVPITEPDDEKDIR</sequence>
<evidence type="ECO:0000313" key="1">
    <source>
        <dbReference type="EMBL" id="AVO25084.1"/>
    </source>
</evidence>
<dbReference type="GeneID" id="64766408"/>
<protein>
    <submittedName>
        <fullName evidence="1">HNH endonuclease</fullName>
    </submittedName>
</protein>
<accession>A0A2P1JXR5</accession>
<dbReference type="GO" id="GO:0004519">
    <property type="term" value="F:endonuclease activity"/>
    <property type="evidence" value="ECO:0007669"/>
    <property type="project" value="UniProtKB-KW"/>
</dbReference>
<dbReference type="RefSeq" id="YP_010059177.1">
    <property type="nucleotide sequence ID" value="NC_054724.1"/>
</dbReference>